<name>A0AA38I849_9CUCU</name>
<gene>
    <name evidence="1" type="ORF">Zmor_016916</name>
</gene>
<evidence type="ECO:0000313" key="2">
    <source>
        <dbReference type="Proteomes" id="UP001168821"/>
    </source>
</evidence>
<comment type="caution">
    <text evidence="1">The sequence shown here is derived from an EMBL/GenBank/DDBJ whole genome shotgun (WGS) entry which is preliminary data.</text>
</comment>
<dbReference type="PANTHER" id="PTHR40552:SF6">
    <property type="entry name" value="FI09606P-RELATED"/>
    <property type="match status" value="1"/>
</dbReference>
<organism evidence="1 2">
    <name type="scientific">Zophobas morio</name>
    <dbReference type="NCBI Taxonomy" id="2755281"/>
    <lineage>
        <taxon>Eukaryota</taxon>
        <taxon>Metazoa</taxon>
        <taxon>Ecdysozoa</taxon>
        <taxon>Arthropoda</taxon>
        <taxon>Hexapoda</taxon>
        <taxon>Insecta</taxon>
        <taxon>Pterygota</taxon>
        <taxon>Neoptera</taxon>
        <taxon>Endopterygota</taxon>
        <taxon>Coleoptera</taxon>
        <taxon>Polyphaga</taxon>
        <taxon>Cucujiformia</taxon>
        <taxon>Tenebrionidae</taxon>
        <taxon>Zophobas</taxon>
    </lineage>
</organism>
<dbReference type="Gene3D" id="3.90.70.120">
    <property type="match status" value="1"/>
</dbReference>
<evidence type="ECO:0000313" key="1">
    <source>
        <dbReference type="EMBL" id="KAJ3650838.1"/>
    </source>
</evidence>
<protein>
    <submittedName>
        <fullName evidence="1">Uncharacterized protein</fullName>
    </submittedName>
</protein>
<reference evidence="1" key="1">
    <citation type="journal article" date="2023" name="G3 (Bethesda)">
        <title>Whole genome assemblies of Zophobas morio and Tenebrio molitor.</title>
        <authorList>
            <person name="Kaur S."/>
            <person name="Stinson S.A."/>
            <person name="diCenzo G.C."/>
        </authorList>
    </citation>
    <scope>NUCLEOTIDE SEQUENCE</scope>
    <source>
        <strain evidence="1">QUZm001</strain>
    </source>
</reference>
<dbReference type="PANTHER" id="PTHR40552">
    <property type="entry name" value="AT05186P-RELATED"/>
    <property type="match status" value="1"/>
</dbReference>
<dbReference type="EMBL" id="JALNTZ010000005">
    <property type="protein sequence ID" value="KAJ3650838.1"/>
    <property type="molecule type" value="Genomic_DNA"/>
</dbReference>
<dbReference type="AlphaFoldDB" id="A0AA38I849"/>
<dbReference type="Proteomes" id="UP001168821">
    <property type="component" value="Unassembled WGS sequence"/>
</dbReference>
<sequence>MLRQYRAKQWVRNVLDDVLRLGEHIHHDMKKLTPGYIPEKVTLYETGYSPKMERYGVVGLIESEDDKSLNLSQALNNALIDIDCCILNGPHIVAVWKQENKFYMFDPEERNPVGKLVEVGEAGVACLTWYTRLADLIAVYVGNLPKEKRNSKFMLCKVAIKDYVPRTEDWFSHKALKIDKWILRGTFN</sequence>
<accession>A0AA38I849</accession>
<keyword evidence="2" id="KW-1185">Reference proteome</keyword>
<proteinExistence type="predicted"/>